<dbReference type="InterPro" id="IPR045063">
    <property type="entry name" value="Dynamin_N"/>
</dbReference>
<reference evidence="6 7" key="1">
    <citation type="submission" date="2011-10" db="EMBL/GenBank/DDBJ databases">
        <authorList>
            <person name="Genoscope - CEA"/>
        </authorList>
    </citation>
    <scope>NUCLEOTIDE SEQUENCE [LARGE SCALE GENOMIC DNA]</scope>
    <source>
        <strain evidence="6 7">RCC 1105</strain>
    </source>
</reference>
<dbReference type="PRINTS" id="PR00195">
    <property type="entry name" value="DYNAMIN"/>
</dbReference>
<dbReference type="GO" id="GO:0016020">
    <property type="term" value="C:membrane"/>
    <property type="evidence" value="ECO:0007669"/>
    <property type="project" value="TreeGrafter"/>
</dbReference>
<evidence type="ECO:0000313" key="6">
    <source>
        <dbReference type="EMBL" id="CCO14071.1"/>
    </source>
</evidence>
<dbReference type="eggNOG" id="KOG0446">
    <property type="taxonomic scope" value="Eukaryota"/>
</dbReference>
<keyword evidence="7" id="KW-1185">Reference proteome</keyword>
<dbReference type="Pfam" id="PF01031">
    <property type="entry name" value="Dynamin_M"/>
    <property type="match status" value="1"/>
</dbReference>
<dbReference type="CDD" id="cd08771">
    <property type="entry name" value="DLP_1"/>
    <property type="match status" value="1"/>
</dbReference>
<evidence type="ECO:0008006" key="8">
    <source>
        <dbReference type="Google" id="ProtNLM"/>
    </source>
</evidence>
<dbReference type="InterPro" id="IPR003130">
    <property type="entry name" value="GED"/>
</dbReference>
<protein>
    <recommendedName>
        <fullName evidence="8">Dynamin GTPase</fullName>
    </recommendedName>
</protein>
<dbReference type="Proteomes" id="UP000198341">
    <property type="component" value="Chromosome 1"/>
</dbReference>
<dbReference type="SMART" id="SM00302">
    <property type="entry name" value="GED"/>
    <property type="match status" value="1"/>
</dbReference>
<dbReference type="InterPro" id="IPR027417">
    <property type="entry name" value="P-loop_NTPase"/>
</dbReference>
<dbReference type="InterPro" id="IPR000375">
    <property type="entry name" value="Dynamin_stalk"/>
</dbReference>
<dbReference type="SUPFAM" id="SSF52540">
    <property type="entry name" value="P-loop containing nucleoside triphosphate hydrolases"/>
    <property type="match status" value="1"/>
</dbReference>
<dbReference type="STRING" id="41875.K8E8X7"/>
<keyword evidence="2" id="KW-0342">GTP-binding</keyword>
<evidence type="ECO:0000256" key="1">
    <source>
        <dbReference type="ARBA" id="ARBA00022741"/>
    </source>
</evidence>
<dbReference type="InterPro" id="IPR030381">
    <property type="entry name" value="G_DYNAMIN_dom"/>
</dbReference>
<dbReference type="SMART" id="SM00053">
    <property type="entry name" value="DYNc"/>
    <property type="match status" value="1"/>
</dbReference>
<evidence type="ECO:0000256" key="3">
    <source>
        <dbReference type="SAM" id="MobiDB-lite"/>
    </source>
</evidence>
<dbReference type="InterPro" id="IPR020850">
    <property type="entry name" value="GED_dom"/>
</dbReference>
<dbReference type="GO" id="GO:0005874">
    <property type="term" value="C:microtubule"/>
    <property type="evidence" value="ECO:0007669"/>
    <property type="project" value="TreeGrafter"/>
</dbReference>
<dbReference type="Pfam" id="PF00350">
    <property type="entry name" value="Dynamin_N"/>
    <property type="match status" value="1"/>
</dbReference>
<dbReference type="Pfam" id="PF02212">
    <property type="entry name" value="GED"/>
    <property type="match status" value="1"/>
</dbReference>
<evidence type="ECO:0000256" key="2">
    <source>
        <dbReference type="ARBA" id="ARBA00023134"/>
    </source>
</evidence>
<feature type="domain" description="GED" evidence="4">
    <location>
        <begin position="766"/>
        <end position="857"/>
    </location>
</feature>
<dbReference type="GeneID" id="19018152"/>
<dbReference type="EMBL" id="FO082278">
    <property type="protein sequence ID" value="CCO14071.1"/>
    <property type="molecule type" value="Genomic_DNA"/>
</dbReference>
<dbReference type="KEGG" id="bpg:Bathy01g04170"/>
<dbReference type="InterPro" id="IPR001401">
    <property type="entry name" value="Dynamin_GTPase"/>
</dbReference>
<feature type="domain" description="Dynamin-type G" evidence="5">
    <location>
        <begin position="53"/>
        <end position="383"/>
    </location>
</feature>
<evidence type="ECO:0000259" key="4">
    <source>
        <dbReference type="PROSITE" id="PS51388"/>
    </source>
</evidence>
<feature type="region of interest" description="Disordered" evidence="3">
    <location>
        <begin position="602"/>
        <end position="720"/>
    </location>
</feature>
<organism evidence="6 7">
    <name type="scientific">Bathycoccus prasinos</name>
    <dbReference type="NCBI Taxonomy" id="41875"/>
    <lineage>
        <taxon>Eukaryota</taxon>
        <taxon>Viridiplantae</taxon>
        <taxon>Chlorophyta</taxon>
        <taxon>Mamiellophyceae</taxon>
        <taxon>Mamiellales</taxon>
        <taxon>Bathycoccaceae</taxon>
        <taxon>Bathycoccus</taxon>
    </lineage>
</organism>
<gene>
    <name evidence="6" type="ORF">Bathy01g04170</name>
</gene>
<dbReference type="OrthoDB" id="5061070at2759"/>
<keyword evidence="1" id="KW-0547">Nucleotide-binding</keyword>
<dbReference type="AlphaFoldDB" id="K8E8X7"/>
<dbReference type="GO" id="GO:0005525">
    <property type="term" value="F:GTP binding"/>
    <property type="evidence" value="ECO:0007669"/>
    <property type="project" value="InterPro"/>
</dbReference>
<feature type="compositionally biased region" description="Basic and acidic residues" evidence="3">
    <location>
        <begin position="602"/>
        <end position="619"/>
    </location>
</feature>
<evidence type="ECO:0000259" key="5">
    <source>
        <dbReference type="PROSITE" id="PS51718"/>
    </source>
</evidence>
<dbReference type="GO" id="GO:0003924">
    <property type="term" value="F:GTPase activity"/>
    <property type="evidence" value="ECO:0007669"/>
    <property type="project" value="InterPro"/>
</dbReference>
<accession>K8E8X7</accession>
<name>K8E8X7_9CHLO</name>
<dbReference type="PROSITE" id="PS51718">
    <property type="entry name" value="G_DYNAMIN_2"/>
    <property type="match status" value="1"/>
</dbReference>
<feature type="compositionally biased region" description="Polar residues" evidence="3">
    <location>
        <begin position="653"/>
        <end position="671"/>
    </location>
</feature>
<dbReference type="GO" id="GO:0008017">
    <property type="term" value="F:microtubule binding"/>
    <property type="evidence" value="ECO:0007669"/>
    <property type="project" value="TreeGrafter"/>
</dbReference>
<dbReference type="PANTHER" id="PTHR11566:SF21">
    <property type="entry name" value="DYNAMIN RELATED PROTEIN 1, ISOFORM A"/>
    <property type="match status" value="1"/>
</dbReference>
<dbReference type="Gene3D" id="3.40.50.300">
    <property type="entry name" value="P-loop containing nucleotide triphosphate hydrolases"/>
    <property type="match status" value="2"/>
</dbReference>
<dbReference type="PANTHER" id="PTHR11566">
    <property type="entry name" value="DYNAMIN"/>
    <property type="match status" value="1"/>
</dbReference>
<dbReference type="GO" id="GO:0005737">
    <property type="term" value="C:cytoplasm"/>
    <property type="evidence" value="ECO:0007669"/>
    <property type="project" value="TreeGrafter"/>
</dbReference>
<proteinExistence type="predicted"/>
<dbReference type="Gene3D" id="1.20.120.1240">
    <property type="entry name" value="Dynamin, middle domain"/>
    <property type="match status" value="2"/>
</dbReference>
<dbReference type="PROSITE" id="PS51388">
    <property type="entry name" value="GED"/>
    <property type="match status" value="1"/>
</dbReference>
<dbReference type="RefSeq" id="XP_007515192.1">
    <property type="nucleotide sequence ID" value="XM_007515130.1"/>
</dbReference>
<evidence type="ECO:0000313" key="7">
    <source>
        <dbReference type="Proteomes" id="UP000198341"/>
    </source>
</evidence>
<dbReference type="InterPro" id="IPR022812">
    <property type="entry name" value="Dynamin"/>
</dbReference>
<sequence length="857" mass="94589">MRGSTTPVKPSSARVTDTTDVVGAQKTLGSSLVPLINKLQDIFASAGLEELSDIDLPQIAVVGSQSSGKSSVLEALVSRLLLKVLRRLAVVVVCARCEKRDTVFFVPFEILSFPNEQQKLFCWCFAKSAREQVGRDFLPRGPEICTRRPLLLQLVHTPTNPRSNAPSEWGEFLHRPGERFTDFEEIRREIDQETNRVTGTNKAVSDQQIRLKICSPNVLTMTLVDLPGITRVPVGDQPKDIEKQIRNMILSYIKRDSCLILAVSPANSDLANSDALTLAQLVDPEGLRTIGVITKLDIMDRGTDARAYLKNEVVPLKLGYIGVVNRCQADIAGKVSMEKARNAEGDFFQSRKEYAEIIGRCGMKALGNTVSRLLSEHVARLLPDLHRSVSKRRDKAACDVAEFGECVPDSDSAQASVVLQKIHTFCNAVDGAVQGKSKNLATDSLEGGARVHYVLQEIFVKGLCSLDPTHQLSEEDIRTAIQNAAGTKAVLLLPEEPFEILARKAIEKMSDPCHQAAKLVYDELNTLTSNCVRREVSKQFPKLAEAIEEATREFLKNGLDPAESMITNLVDCQLAHINTTHPDFIGGARALGVAQAQLEKRRAKERAFSEQQQQKREDMEMSENVGEEDAHELTPTKKKANAMKSPLKMKNLSELNNNHGEYNRADSSNEASAHFDDKENGASEPKISWISKGLWGGNGNTPKKPQDAGSKGTKTKRRNDSLRQSIQDLNASDHFNHTSFGVVSLMSPPGILLPSEIDNDEELLQVLVTRTLLSSYFKLTRSVLADMVPKAIMHFLVNSIARGLQQHLISTLYHPSTVKQLLAEDPDSARMRRNATDRLAALNKAMSAISAFHAELV</sequence>